<feature type="non-terminal residue" evidence="1">
    <location>
        <position position="1"/>
    </location>
</feature>
<feature type="non-terminal residue" evidence="1">
    <location>
        <position position="134"/>
    </location>
</feature>
<protein>
    <submittedName>
        <fullName evidence="1">Uncharacterized protein</fullName>
    </submittedName>
</protein>
<gene>
    <name evidence="1" type="ORF">K488DRAFT_37086</name>
</gene>
<proteinExistence type="predicted"/>
<dbReference type="EMBL" id="MU273522">
    <property type="protein sequence ID" value="KAI0033336.1"/>
    <property type="molecule type" value="Genomic_DNA"/>
</dbReference>
<evidence type="ECO:0000313" key="2">
    <source>
        <dbReference type="Proteomes" id="UP000814128"/>
    </source>
</evidence>
<accession>A0ACB8QPP0</accession>
<evidence type="ECO:0000313" key="1">
    <source>
        <dbReference type="EMBL" id="KAI0033336.1"/>
    </source>
</evidence>
<name>A0ACB8QPP0_9AGAM</name>
<reference evidence="1" key="1">
    <citation type="submission" date="2021-02" db="EMBL/GenBank/DDBJ databases">
        <authorList>
            <consortium name="DOE Joint Genome Institute"/>
            <person name="Ahrendt S."/>
            <person name="Looney B.P."/>
            <person name="Miyauchi S."/>
            <person name="Morin E."/>
            <person name="Drula E."/>
            <person name="Courty P.E."/>
            <person name="Chicoki N."/>
            <person name="Fauchery L."/>
            <person name="Kohler A."/>
            <person name="Kuo A."/>
            <person name="Labutti K."/>
            <person name="Pangilinan J."/>
            <person name="Lipzen A."/>
            <person name="Riley R."/>
            <person name="Andreopoulos W."/>
            <person name="He G."/>
            <person name="Johnson J."/>
            <person name="Barry K.W."/>
            <person name="Grigoriev I.V."/>
            <person name="Nagy L."/>
            <person name="Hibbett D."/>
            <person name="Henrissat B."/>
            <person name="Matheny P.B."/>
            <person name="Labbe J."/>
            <person name="Martin F."/>
        </authorList>
    </citation>
    <scope>NUCLEOTIDE SEQUENCE</scope>
    <source>
        <strain evidence="1">EC-137</strain>
    </source>
</reference>
<dbReference type="Proteomes" id="UP000814128">
    <property type="component" value="Unassembled WGS sequence"/>
</dbReference>
<keyword evidence="2" id="KW-1185">Reference proteome</keyword>
<comment type="caution">
    <text evidence="1">The sequence shown here is derived from an EMBL/GenBank/DDBJ whole genome shotgun (WGS) entry which is preliminary data.</text>
</comment>
<sequence length="134" mass="14936">GQIYFLVNDKSGTVVGLSAADQRSIVGSTHRGLDEQWRLERQRSSGGAWLLRCLGSGKFLDFEGDPKAGARLIGSRVPRNWKLERVDEDTCAYHLYVPKTNLNAELAHGDPLPSAPIRLEENSLDACQVWRFDP</sequence>
<organism evidence="1 2">
    <name type="scientific">Vararia minispora EC-137</name>
    <dbReference type="NCBI Taxonomy" id="1314806"/>
    <lineage>
        <taxon>Eukaryota</taxon>
        <taxon>Fungi</taxon>
        <taxon>Dikarya</taxon>
        <taxon>Basidiomycota</taxon>
        <taxon>Agaricomycotina</taxon>
        <taxon>Agaricomycetes</taxon>
        <taxon>Russulales</taxon>
        <taxon>Lachnocladiaceae</taxon>
        <taxon>Vararia</taxon>
    </lineage>
</organism>
<reference evidence="1" key="2">
    <citation type="journal article" date="2022" name="New Phytol.">
        <title>Evolutionary transition to the ectomycorrhizal habit in the genomes of a hyperdiverse lineage of mushroom-forming fungi.</title>
        <authorList>
            <person name="Looney B."/>
            <person name="Miyauchi S."/>
            <person name="Morin E."/>
            <person name="Drula E."/>
            <person name="Courty P.E."/>
            <person name="Kohler A."/>
            <person name="Kuo A."/>
            <person name="LaButti K."/>
            <person name="Pangilinan J."/>
            <person name="Lipzen A."/>
            <person name="Riley R."/>
            <person name="Andreopoulos W."/>
            <person name="He G."/>
            <person name="Johnson J."/>
            <person name="Nolan M."/>
            <person name="Tritt A."/>
            <person name="Barry K.W."/>
            <person name="Grigoriev I.V."/>
            <person name="Nagy L.G."/>
            <person name="Hibbett D."/>
            <person name="Henrissat B."/>
            <person name="Matheny P.B."/>
            <person name="Labbe J."/>
            <person name="Martin F.M."/>
        </authorList>
    </citation>
    <scope>NUCLEOTIDE SEQUENCE</scope>
    <source>
        <strain evidence="1">EC-137</strain>
    </source>
</reference>